<keyword evidence="6" id="KW-0963">Cytoplasm</keyword>
<dbReference type="Proteomes" id="UP000593890">
    <property type="component" value="Chromosome"/>
</dbReference>
<protein>
    <recommendedName>
        <fullName evidence="2 6">Imidazoleglycerol-phosphate dehydratase</fullName>
        <shortName evidence="6">IGPD</shortName>
        <ecNumber evidence="6 7">4.2.1.19</ecNumber>
    </recommendedName>
</protein>
<dbReference type="HAMAP" id="MF_00076">
    <property type="entry name" value="HisB"/>
    <property type="match status" value="1"/>
</dbReference>
<dbReference type="PROSITE" id="PS00955">
    <property type="entry name" value="IGP_DEHYDRATASE_2"/>
    <property type="match status" value="1"/>
</dbReference>
<dbReference type="EMBL" id="AP023321">
    <property type="protein sequence ID" value="BCI60043.1"/>
    <property type="molecule type" value="Genomic_DNA"/>
</dbReference>
<dbReference type="EC" id="4.2.1.19" evidence="6 7"/>
<dbReference type="UniPathway" id="UPA00031">
    <property type="reaction ID" value="UER00011"/>
</dbReference>
<evidence type="ECO:0000256" key="1">
    <source>
        <dbReference type="ARBA" id="ARBA00005047"/>
    </source>
</evidence>
<name>A0A7I8D491_9FIRM</name>
<dbReference type="SUPFAM" id="SSF54211">
    <property type="entry name" value="Ribosomal protein S5 domain 2-like"/>
    <property type="match status" value="2"/>
</dbReference>
<dbReference type="InterPro" id="IPR000807">
    <property type="entry name" value="ImidazoleglycerolP_deHydtase"/>
</dbReference>
<dbReference type="Pfam" id="PF00475">
    <property type="entry name" value="IGPD"/>
    <property type="match status" value="1"/>
</dbReference>
<evidence type="ECO:0000256" key="4">
    <source>
        <dbReference type="ARBA" id="ARBA00023102"/>
    </source>
</evidence>
<dbReference type="FunFam" id="3.30.230.40:FF:000003">
    <property type="entry name" value="Imidazoleglycerol-phosphate dehydratase HisB"/>
    <property type="match status" value="1"/>
</dbReference>
<organism evidence="8 9">
    <name type="scientific">Solibaculum mannosilyticum</name>
    <dbReference type="NCBI Taxonomy" id="2780922"/>
    <lineage>
        <taxon>Bacteria</taxon>
        <taxon>Bacillati</taxon>
        <taxon>Bacillota</taxon>
        <taxon>Clostridia</taxon>
        <taxon>Eubacteriales</taxon>
        <taxon>Oscillospiraceae</taxon>
        <taxon>Solibaculum</taxon>
    </lineage>
</organism>
<comment type="similarity">
    <text evidence="6 7">Belongs to the imidazoleglycerol-phosphate dehydratase family.</text>
</comment>
<dbReference type="InterPro" id="IPR020565">
    <property type="entry name" value="ImidazoleglycerP_deHydtase_CS"/>
</dbReference>
<keyword evidence="4 6" id="KW-0368">Histidine biosynthesis</keyword>
<accession>A0A7I8D491</accession>
<evidence type="ECO:0000256" key="2">
    <source>
        <dbReference type="ARBA" id="ARBA00016664"/>
    </source>
</evidence>
<dbReference type="PANTHER" id="PTHR23133:SF2">
    <property type="entry name" value="IMIDAZOLEGLYCEROL-PHOSPHATE DEHYDRATASE"/>
    <property type="match status" value="1"/>
</dbReference>
<dbReference type="GO" id="GO:0005737">
    <property type="term" value="C:cytoplasm"/>
    <property type="evidence" value="ECO:0007669"/>
    <property type="project" value="UniProtKB-SubCell"/>
</dbReference>
<dbReference type="GO" id="GO:0000105">
    <property type="term" value="P:L-histidine biosynthetic process"/>
    <property type="evidence" value="ECO:0007669"/>
    <property type="project" value="UniProtKB-UniRule"/>
</dbReference>
<keyword evidence="5 6" id="KW-0456">Lyase</keyword>
<keyword evidence="9" id="KW-1185">Reference proteome</keyword>
<dbReference type="PROSITE" id="PS00954">
    <property type="entry name" value="IGP_DEHYDRATASE_1"/>
    <property type="match status" value="1"/>
</dbReference>
<dbReference type="GO" id="GO:0004424">
    <property type="term" value="F:imidazoleglycerol-phosphate dehydratase activity"/>
    <property type="evidence" value="ECO:0007669"/>
    <property type="project" value="UniProtKB-UniRule"/>
</dbReference>
<comment type="subcellular location">
    <subcellularLocation>
        <location evidence="6 7">Cytoplasm</location>
    </subcellularLocation>
</comment>
<sequence>MRTAQIKRTTKETDIALILQLDGGEIKIDTGIGFFDHMLNSFATHGGFGLQVTVKGDLHVDCHHTVEDTGIVLGKAMGEALGDKSGIARFGSSFVPMDEALAFAAVDVSGRPFLVFDAAFQEQQVGQFDTCMTEEFMRAFAFNAGITLHTRIEYGKNAHHQIEAMFKAVARAMREAVSPRDGILSTKGVLA</sequence>
<dbReference type="PANTHER" id="PTHR23133">
    <property type="entry name" value="IMIDAZOLEGLYCEROL-PHOSPHATE DEHYDRATASE HIS7"/>
    <property type="match status" value="1"/>
</dbReference>
<evidence type="ECO:0000313" key="9">
    <source>
        <dbReference type="Proteomes" id="UP000593890"/>
    </source>
</evidence>
<dbReference type="KEGG" id="sman:C12CBH8_06820"/>
<dbReference type="CDD" id="cd07914">
    <property type="entry name" value="IGPD"/>
    <property type="match status" value="1"/>
</dbReference>
<dbReference type="NCBIfam" id="NF002107">
    <property type="entry name" value="PRK00951.1-2"/>
    <property type="match status" value="1"/>
</dbReference>
<evidence type="ECO:0000256" key="6">
    <source>
        <dbReference type="HAMAP-Rule" id="MF_00076"/>
    </source>
</evidence>
<dbReference type="AlphaFoldDB" id="A0A7I8D491"/>
<dbReference type="InterPro" id="IPR020568">
    <property type="entry name" value="Ribosomal_Su5_D2-typ_SF"/>
</dbReference>
<evidence type="ECO:0000256" key="3">
    <source>
        <dbReference type="ARBA" id="ARBA00022605"/>
    </source>
</evidence>
<dbReference type="Gene3D" id="3.30.230.40">
    <property type="entry name" value="Imidazole glycerol phosphate dehydratase, domain 1"/>
    <property type="match status" value="2"/>
</dbReference>
<dbReference type="NCBIfam" id="NF002114">
    <property type="entry name" value="PRK00951.2-4"/>
    <property type="match status" value="1"/>
</dbReference>
<keyword evidence="3 6" id="KW-0028">Amino-acid biosynthesis</keyword>
<evidence type="ECO:0000256" key="7">
    <source>
        <dbReference type="RuleBase" id="RU000599"/>
    </source>
</evidence>
<dbReference type="RefSeq" id="WP_215533552.1">
    <property type="nucleotide sequence ID" value="NZ_AP023321.1"/>
</dbReference>
<dbReference type="FunFam" id="3.30.230.40:FF:000001">
    <property type="entry name" value="Imidazoleglycerol-phosphate dehydratase HisB"/>
    <property type="match status" value="1"/>
</dbReference>
<reference evidence="9" key="1">
    <citation type="submission" date="2020-07" db="EMBL/GenBank/DDBJ databases">
        <title>Complete genome sequencing of Clostridia bacterium strain 12CBH8.</title>
        <authorList>
            <person name="Sakamoto M."/>
            <person name="Murakami T."/>
            <person name="Mori H."/>
        </authorList>
    </citation>
    <scope>NUCLEOTIDE SEQUENCE [LARGE SCALE GENOMIC DNA]</scope>
    <source>
        <strain evidence="9">12CBH8</strain>
    </source>
</reference>
<comment type="catalytic activity">
    <reaction evidence="6 7">
        <text>D-erythro-1-(imidazol-4-yl)glycerol 3-phosphate = 3-(imidazol-4-yl)-2-oxopropyl phosphate + H2O</text>
        <dbReference type="Rhea" id="RHEA:11040"/>
        <dbReference type="ChEBI" id="CHEBI:15377"/>
        <dbReference type="ChEBI" id="CHEBI:57766"/>
        <dbReference type="ChEBI" id="CHEBI:58278"/>
        <dbReference type="EC" id="4.2.1.19"/>
    </reaction>
</comment>
<evidence type="ECO:0000313" key="8">
    <source>
        <dbReference type="EMBL" id="BCI60043.1"/>
    </source>
</evidence>
<evidence type="ECO:0000256" key="5">
    <source>
        <dbReference type="ARBA" id="ARBA00023239"/>
    </source>
</evidence>
<dbReference type="InterPro" id="IPR038494">
    <property type="entry name" value="IGPD_sf"/>
</dbReference>
<proteinExistence type="inferred from homology"/>
<comment type="pathway">
    <text evidence="1 6 7">Amino-acid biosynthesis; L-histidine biosynthesis; L-histidine from 5-phospho-alpha-D-ribose 1-diphosphate: step 6/9.</text>
</comment>
<gene>
    <name evidence="6 8" type="primary">hisB</name>
    <name evidence="8" type="ORF">C12CBH8_06820</name>
</gene>
<dbReference type="NCBIfam" id="NF002111">
    <property type="entry name" value="PRK00951.2-1"/>
    <property type="match status" value="1"/>
</dbReference>